<accession>A0ABY7QFB8</accession>
<dbReference type="RefSeq" id="WP_270150577.1">
    <property type="nucleotide sequence ID" value="NZ_CP115450.1"/>
</dbReference>
<proteinExistence type="predicted"/>
<evidence type="ECO:0008006" key="3">
    <source>
        <dbReference type="Google" id="ProtNLM"/>
    </source>
</evidence>
<name>A0ABY7QFB8_9ACTN</name>
<gene>
    <name evidence="1" type="ORF">O1G21_39140</name>
</gene>
<evidence type="ECO:0000313" key="1">
    <source>
        <dbReference type="EMBL" id="WBP91312.1"/>
    </source>
</evidence>
<dbReference type="Proteomes" id="UP001212821">
    <property type="component" value="Chromosome"/>
</dbReference>
<protein>
    <recommendedName>
        <fullName evidence="3">Secreted protein</fullName>
    </recommendedName>
</protein>
<keyword evidence="2" id="KW-1185">Reference proteome</keyword>
<sequence length="284" mass="28966">MRPGHRRTALIAAGAFAALLAVAVGMDPAGLLNGSGRSARDPWAVPVSPEPAADVALPGGGVSDGTRCGTKGFHHFKPAPASFTFAAGPQSDAPPPGPQLVLSSYGFSRTSQKDPGHFTIGLGLGPGPGAGDRALDLSAPLGPQGVAVEIEGSDGLVAGAHGLPLISSSHSRSTHGCSCTSGQSHSLPFNLSAAGNRTLSANRVWDDPGMLLIADGVTPVPRMMLVDDLETDSGGFCELDSPLFLAIGDRISFDGRSLSVTRANGETFSPSGEWGIRCRRGPRI</sequence>
<dbReference type="EMBL" id="CP115450">
    <property type="protein sequence ID" value="WBP91312.1"/>
    <property type="molecule type" value="Genomic_DNA"/>
</dbReference>
<reference evidence="2" key="1">
    <citation type="submission" date="2022-12" db="EMBL/GenBank/DDBJ databases">
        <authorList>
            <person name="Mo P."/>
        </authorList>
    </citation>
    <scope>NUCLEOTIDE SEQUENCE [LARGE SCALE GENOMIC DNA]</scope>
    <source>
        <strain evidence="2">HUAS 3-15</strain>
    </source>
</reference>
<organism evidence="1 2">
    <name type="scientific">Kitasatospora cathayae</name>
    <dbReference type="NCBI Taxonomy" id="3004092"/>
    <lineage>
        <taxon>Bacteria</taxon>
        <taxon>Bacillati</taxon>
        <taxon>Actinomycetota</taxon>
        <taxon>Actinomycetes</taxon>
        <taxon>Kitasatosporales</taxon>
        <taxon>Streptomycetaceae</taxon>
        <taxon>Kitasatospora</taxon>
    </lineage>
</organism>
<evidence type="ECO:0000313" key="2">
    <source>
        <dbReference type="Proteomes" id="UP001212821"/>
    </source>
</evidence>